<keyword evidence="2" id="KW-1185">Reference proteome</keyword>
<proteinExistence type="predicted"/>
<accession>S9RVW2</accession>
<dbReference type="Proteomes" id="UP000015347">
    <property type="component" value="Unassembled WGS sequence"/>
</dbReference>
<dbReference type="AlphaFoldDB" id="S9RVW2"/>
<protein>
    <submittedName>
        <fullName evidence="1">Uncharacterized protein</fullName>
    </submittedName>
</protein>
<gene>
    <name evidence="1" type="ORF">Salmuc_03460</name>
</gene>
<name>S9RVW2_9RHOB</name>
<comment type="caution">
    <text evidence="1">The sequence shown here is derived from an EMBL/GenBank/DDBJ whole genome shotgun (WGS) entry which is preliminary data.</text>
</comment>
<evidence type="ECO:0000313" key="1">
    <source>
        <dbReference type="EMBL" id="EPX78109.1"/>
    </source>
</evidence>
<sequence length="85" mass="9391">MVRSSGVLVSRIPDKSTDFIGIVDMPGRRVFNGLVRKGLIFETEEDPVTLPDGTEFEFTPSMELTDEGEALCEDLFGSASPDFKF</sequence>
<organism evidence="1 2">
    <name type="scientific">Salipiger mucosus DSM 16094</name>
    <dbReference type="NCBI Taxonomy" id="1123237"/>
    <lineage>
        <taxon>Bacteria</taxon>
        <taxon>Pseudomonadati</taxon>
        <taxon>Pseudomonadota</taxon>
        <taxon>Alphaproteobacteria</taxon>
        <taxon>Rhodobacterales</taxon>
        <taxon>Roseobacteraceae</taxon>
        <taxon>Salipiger</taxon>
    </lineage>
</organism>
<dbReference type="STRING" id="1123237.Salmuc_03460"/>
<dbReference type="EMBL" id="APVH01000042">
    <property type="protein sequence ID" value="EPX78109.1"/>
    <property type="molecule type" value="Genomic_DNA"/>
</dbReference>
<reference evidence="2" key="1">
    <citation type="journal article" date="2014" name="Stand. Genomic Sci.">
        <title>Genome sequence of the exopolysaccharide-producing Salipiger mucosus type strain (DSM 16094(T)), a moderately halophilic member of the Roseobacter clade.</title>
        <authorList>
            <person name="Riedel T."/>
            <person name="Spring S."/>
            <person name="Fiebig A."/>
            <person name="Petersen J."/>
            <person name="Kyrpides N.C."/>
            <person name="Goker M."/>
            <person name="Klenk H.P."/>
        </authorList>
    </citation>
    <scope>NUCLEOTIDE SEQUENCE [LARGE SCALE GENOMIC DNA]</scope>
    <source>
        <strain evidence="2">DSM 16094</strain>
    </source>
</reference>
<dbReference type="HOGENOM" id="CLU_2510775_0_0_5"/>
<evidence type="ECO:0000313" key="2">
    <source>
        <dbReference type="Proteomes" id="UP000015347"/>
    </source>
</evidence>